<keyword evidence="2" id="KW-1185">Reference proteome</keyword>
<protein>
    <submittedName>
        <fullName evidence="1">Uncharacterized protein</fullName>
    </submittedName>
</protein>
<comment type="caution">
    <text evidence="1">The sequence shown here is derived from an EMBL/GenBank/DDBJ whole genome shotgun (WGS) entry which is preliminary data.</text>
</comment>
<dbReference type="AlphaFoldDB" id="A0A7X3CT23"/>
<reference evidence="1 2" key="1">
    <citation type="submission" date="2019-11" db="EMBL/GenBank/DDBJ databases">
        <title>Draft genome sequences of five Paenibacillus species of dairy origin.</title>
        <authorList>
            <person name="Olajide A.M."/>
            <person name="Chen S."/>
            <person name="Lapointe G."/>
        </authorList>
    </citation>
    <scope>NUCLEOTIDE SEQUENCE [LARGE SCALE GENOMIC DNA]</scope>
    <source>
        <strain evidence="1 2">2CS3</strain>
    </source>
</reference>
<dbReference type="EMBL" id="WNZX01000011">
    <property type="protein sequence ID" value="MUG71947.1"/>
    <property type="molecule type" value="Genomic_DNA"/>
</dbReference>
<dbReference type="Proteomes" id="UP000450917">
    <property type="component" value="Unassembled WGS sequence"/>
</dbReference>
<accession>A0A7X3CT23</accession>
<name>A0A7X3CT23_9BACL</name>
<sequence length="207" mass="24537">MGEVFSRDYRGLPKKYWKYQTFCWYIHDIILSIFHDCLENNKMSTSLKFENETHADDFEKSDDIFEWLYKNGYGSEANLILGKRIFHAILADMMNFIYESLNTIEKGKITVSLALLRKPIRDNLLYLEWLLGSPEEFIRLVYNADINRYAIEGVDNQQKLTIIKNALNEIDNKEYFGLMDENVYFDLRYNKDAGNSLQKVWDKANHL</sequence>
<dbReference type="RefSeq" id="WP_155614956.1">
    <property type="nucleotide sequence ID" value="NZ_WNZX01000011.1"/>
</dbReference>
<proteinExistence type="predicted"/>
<gene>
    <name evidence="1" type="ORF">GNP93_14840</name>
</gene>
<evidence type="ECO:0000313" key="1">
    <source>
        <dbReference type="EMBL" id="MUG71947.1"/>
    </source>
</evidence>
<evidence type="ECO:0000313" key="2">
    <source>
        <dbReference type="Proteomes" id="UP000450917"/>
    </source>
</evidence>
<organism evidence="1 2">
    <name type="scientific">Paenibacillus validus</name>
    <dbReference type="NCBI Taxonomy" id="44253"/>
    <lineage>
        <taxon>Bacteria</taxon>
        <taxon>Bacillati</taxon>
        <taxon>Bacillota</taxon>
        <taxon>Bacilli</taxon>
        <taxon>Bacillales</taxon>
        <taxon>Paenibacillaceae</taxon>
        <taxon>Paenibacillus</taxon>
    </lineage>
</organism>